<proteinExistence type="predicted"/>
<evidence type="ECO:0000256" key="2">
    <source>
        <dbReference type="SAM" id="MobiDB-lite"/>
    </source>
</evidence>
<organism evidence="3 4">
    <name type="scientific">Colletotrichum noveboracense</name>
    <dbReference type="NCBI Taxonomy" id="2664923"/>
    <lineage>
        <taxon>Eukaryota</taxon>
        <taxon>Fungi</taxon>
        <taxon>Dikarya</taxon>
        <taxon>Ascomycota</taxon>
        <taxon>Pezizomycotina</taxon>
        <taxon>Sordariomycetes</taxon>
        <taxon>Hypocreomycetidae</taxon>
        <taxon>Glomerellales</taxon>
        <taxon>Glomerellaceae</taxon>
        <taxon>Colletotrichum</taxon>
        <taxon>Colletotrichum gloeosporioides species complex</taxon>
    </lineage>
</organism>
<feature type="region of interest" description="Disordered" evidence="2">
    <location>
        <begin position="76"/>
        <end position="140"/>
    </location>
</feature>
<gene>
    <name evidence="3" type="ORF">CGXH109_LOCUS60591</name>
</gene>
<feature type="coiled-coil region" evidence="1">
    <location>
        <begin position="246"/>
        <end position="280"/>
    </location>
</feature>
<evidence type="ECO:0000313" key="3">
    <source>
        <dbReference type="EMBL" id="CAI0646973.1"/>
    </source>
</evidence>
<feature type="compositionally biased region" description="Low complexity" evidence="2">
    <location>
        <begin position="124"/>
        <end position="140"/>
    </location>
</feature>
<keyword evidence="4" id="KW-1185">Reference proteome</keyword>
<evidence type="ECO:0000313" key="4">
    <source>
        <dbReference type="Proteomes" id="UP001152533"/>
    </source>
</evidence>
<sequence length="284" mass="30944">MADVTPAAAAAGRLLRTLGLPESQRQSLGLQRGTGVPAPGRCSHGVASAAVHALHCSTEEAPEAISPTISLELEAWPSEPSTPSTAESSECDSVGPSTIPPALQRRYSHYSPLGRLRGHSRTNSLDSTATDSSVASSSSTSSTRSRWNIFAPVLDELTASNHRSDYASDKKSRQSREVWREYWKEGGKKPDTVAMSGFTKFRAGLTAAGCAAIIFTGATYGAGLKTQEEWTEERQKFHGSPYDEQIALLEGQRVRLLSERRNWERKSTALEERIREREAKKPES</sequence>
<feature type="compositionally biased region" description="Low complexity" evidence="2">
    <location>
        <begin position="76"/>
        <end position="88"/>
    </location>
</feature>
<reference evidence="3" key="1">
    <citation type="submission" date="2022-08" db="EMBL/GenBank/DDBJ databases">
        <authorList>
            <person name="Giroux E."/>
            <person name="Giroux E."/>
        </authorList>
    </citation>
    <scope>NUCLEOTIDE SEQUENCE</scope>
    <source>
        <strain evidence="3">H1091258</strain>
    </source>
</reference>
<keyword evidence="1" id="KW-0175">Coiled coil</keyword>
<dbReference type="AlphaFoldDB" id="A0A9W4RQW1"/>
<name>A0A9W4RQW1_9PEZI</name>
<protein>
    <submittedName>
        <fullName evidence="3">Uncharacterized protein</fullName>
    </submittedName>
</protein>
<accession>A0A9W4RQW1</accession>
<comment type="caution">
    <text evidence="3">The sequence shown here is derived from an EMBL/GenBank/DDBJ whole genome shotgun (WGS) entry which is preliminary data.</text>
</comment>
<dbReference type="Proteomes" id="UP001152533">
    <property type="component" value="Unassembled WGS sequence"/>
</dbReference>
<evidence type="ECO:0000256" key="1">
    <source>
        <dbReference type="SAM" id="Coils"/>
    </source>
</evidence>
<dbReference type="EMBL" id="CAMGZC010000381">
    <property type="protein sequence ID" value="CAI0646973.1"/>
    <property type="molecule type" value="Genomic_DNA"/>
</dbReference>